<dbReference type="FunFam" id="3.40.1350.10:FF:000007">
    <property type="entry name" value="tRNA-splicing endonuclease subunit Sen2"/>
    <property type="match status" value="1"/>
</dbReference>
<dbReference type="GO" id="GO:0003676">
    <property type="term" value="F:nucleic acid binding"/>
    <property type="evidence" value="ECO:0007669"/>
    <property type="project" value="InterPro"/>
</dbReference>
<evidence type="ECO:0000256" key="2">
    <source>
        <dbReference type="ARBA" id="ARBA00022694"/>
    </source>
</evidence>
<protein>
    <recommendedName>
        <fullName evidence="4">tRNA-splicing endonuclease subunit Sen2</fullName>
        <ecNumber evidence="4">4.6.1.16</ecNumber>
    </recommendedName>
</protein>
<dbReference type="GO" id="GO:0005737">
    <property type="term" value="C:cytoplasm"/>
    <property type="evidence" value="ECO:0007669"/>
    <property type="project" value="TreeGrafter"/>
</dbReference>
<feature type="compositionally biased region" description="Basic and acidic residues" evidence="6">
    <location>
        <begin position="229"/>
        <end position="244"/>
    </location>
</feature>
<dbReference type="EC" id="4.6.1.16" evidence="4"/>
<feature type="active site" evidence="5">
    <location>
        <position position="364"/>
    </location>
</feature>
<dbReference type="PANTHER" id="PTHR21227:SF0">
    <property type="entry name" value="TRNA-SPLICING ENDONUCLEASE SUBUNIT SEN2"/>
    <property type="match status" value="1"/>
</dbReference>
<dbReference type="InterPro" id="IPR011856">
    <property type="entry name" value="tRNA_endonuc-like_dom_sf"/>
</dbReference>
<comment type="similarity">
    <text evidence="1 4">Belongs to the tRNA-intron endonuclease family.</text>
</comment>
<feature type="region of interest" description="Disordered" evidence="6">
    <location>
        <begin position="1"/>
        <end position="47"/>
    </location>
</feature>
<dbReference type="GO" id="GO:0000379">
    <property type="term" value="P:tRNA-type intron splice site recognition and cleavage"/>
    <property type="evidence" value="ECO:0007669"/>
    <property type="project" value="TreeGrafter"/>
</dbReference>
<organism evidence="8 9">
    <name type="scientific">Lojkania enalia</name>
    <dbReference type="NCBI Taxonomy" id="147567"/>
    <lineage>
        <taxon>Eukaryota</taxon>
        <taxon>Fungi</taxon>
        <taxon>Dikarya</taxon>
        <taxon>Ascomycota</taxon>
        <taxon>Pezizomycotina</taxon>
        <taxon>Dothideomycetes</taxon>
        <taxon>Pleosporomycetidae</taxon>
        <taxon>Pleosporales</taxon>
        <taxon>Pleosporales incertae sedis</taxon>
        <taxon>Lojkania</taxon>
    </lineage>
</organism>
<dbReference type="Gene3D" id="3.40.1350.10">
    <property type="match status" value="1"/>
</dbReference>
<keyword evidence="3 4" id="KW-0456">Lyase</keyword>
<comment type="caution">
    <text evidence="8">The sequence shown here is derived from an EMBL/GenBank/DDBJ whole genome shotgun (WGS) entry which is preliminary data.</text>
</comment>
<feature type="active site" evidence="5">
    <location>
        <position position="421"/>
    </location>
</feature>
<evidence type="ECO:0000313" key="9">
    <source>
        <dbReference type="Proteomes" id="UP000800093"/>
    </source>
</evidence>
<dbReference type="InterPro" id="IPR036167">
    <property type="entry name" value="tRNA_intron_Endo_cat-like_sf"/>
</dbReference>
<dbReference type="Pfam" id="PF01974">
    <property type="entry name" value="tRNA_int_endo"/>
    <property type="match status" value="1"/>
</dbReference>
<feature type="domain" description="tRNA intron endonuclease catalytic" evidence="7">
    <location>
        <begin position="334"/>
        <end position="428"/>
    </location>
</feature>
<comment type="function">
    <text evidence="4">Constitutes one of the two catalytic subunit of the tRNA-splicing endonuclease complex, a complex responsible for identification and cleavage of the splice sites in pre-tRNA. It cleaves pre-tRNA at the 5'- and 3'-splice sites to release the intron. The products are an intron and two tRNA half-molecules bearing 2',3'-cyclic phosphate and 5'-OH termini. There are no conserved sequences at the splice sites, but the intron is invariably located at the same site in the gene, placing the splice sites an invariant distance from the constant structural features of the tRNA body.</text>
</comment>
<dbReference type="InterPro" id="IPR006676">
    <property type="entry name" value="tRNA_splic"/>
</dbReference>
<dbReference type="GO" id="GO:0000213">
    <property type="term" value="F:tRNA-intron lyase activity"/>
    <property type="evidence" value="ECO:0007669"/>
    <property type="project" value="UniProtKB-UniRule"/>
</dbReference>
<dbReference type="PIRSF" id="PIRSF011789">
    <property type="entry name" value="tRNA_splic_SEN2"/>
    <property type="match status" value="1"/>
</dbReference>
<feature type="active site" evidence="5">
    <location>
        <position position="372"/>
    </location>
</feature>
<evidence type="ECO:0000256" key="6">
    <source>
        <dbReference type="SAM" id="MobiDB-lite"/>
    </source>
</evidence>
<feature type="region of interest" description="Disordered" evidence="6">
    <location>
        <begin position="182"/>
        <end position="251"/>
    </location>
</feature>
<proteinExistence type="inferred from homology"/>
<accession>A0A9P4NA09</accession>
<evidence type="ECO:0000256" key="4">
    <source>
        <dbReference type="PIRNR" id="PIRNR011789"/>
    </source>
</evidence>
<dbReference type="PANTHER" id="PTHR21227">
    <property type="entry name" value="TRNA-SPLICING ENDONUCLEASE SUBUNIT SEN2"/>
    <property type="match status" value="1"/>
</dbReference>
<evidence type="ECO:0000256" key="3">
    <source>
        <dbReference type="ARBA" id="ARBA00023239"/>
    </source>
</evidence>
<gene>
    <name evidence="8" type="ORF">CC78DRAFT_529150</name>
</gene>
<reference evidence="9" key="1">
    <citation type="journal article" date="2020" name="Stud. Mycol.">
        <title>101 Dothideomycetes genomes: A test case for predicting lifestyles and emergence of pathogens.</title>
        <authorList>
            <person name="Haridas S."/>
            <person name="Albert R."/>
            <person name="Binder M."/>
            <person name="Bloem J."/>
            <person name="LaButti K."/>
            <person name="Salamov A."/>
            <person name="Andreopoulos B."/>
            <person name="Baker S."/>
            <person name="Barry K."/>
            <person name="Bills G."/>
            <person name="Bluhm B."/>
            <person name="Cannon C."/>
            <person name="Castanera R."/>
            <person name="Culley D."/>
            <person name="Daum C."/>
            <person name="Ezra D."/>
            <person name="Gonzalez J."/>
            <person name="Henrissat B."/>
            <person name="Kuo A."/>
            <person name="Liang C."/>
            <person name="Lipzen A."/>
            <person name="Lutzoni F."/>
            <person name="Magnuson J."/>
            <person name="Mondo S."/>
            <person name="Nolan M."/>
            <person name="Ohm R."/>
            <person name="Pangilinan J."/>
            <person name="Park H.-J."/>
            <person name="Ramirez L."/>
            <person name="Alfaro M."/>
            <person name="Sun H."/>
            <person name="Tritt A."/>
            <person name="Yoshinaga Y."/>
            <person name="Zwiers L.-H."/>
            <person name="Turgeon B."/>
            <person name="Goodwin S."/>
            <person name="Spatafora J."/>
            <person name="Crous P."/>
            <person name="Grigoriev I."/>
        </authorList>
    </citation>
    <scope>NUCLEOTIDE SEQUENCE [LARGE SCALE GENOMIC DNA]</scope>
    <source>
        <strain evidence="9">CBS 304.66</strain>
    </source>
</reference>
<evidence type="ECO:0000259" key="7">
    <source>
        <dbReference type="Pfam" id="PF01974"/>
    </source>
</evidence>
<dbReference type="EMBL" id="ML986582">
    <property type="protein sequence ID" value="KAF2269356.1"/>
    <property type="molecule type" value="Genomic_DNA"/>
</dbReference>
<dbReference type="InterPro" id="IPR016589">
    <property type="entry name" value="tRNA_splic_SEN2"/>
</dbReference>
<dbReference type="CDD" id="cd22363">
    <property type="entry name" value="tRNA-intron_lyase_C"/>
    <property type="match status" value="1"/>
</dbReference>
<keyword evidence="2 4" id="KW-0819">tRNA processing</keyword>
<dbReference type="GO" id="GO:0000214">
    <property type="term" value="C:tRNA-intron endonuclease complex"/>
    <property type="evidence" value="ECO:0007669"/>
    <property type="project" value="UniProtKB-UniRule"/>
</dbReference>
<dbReference type="AlphaFoldDB" id="A0A9P4NA09"/>
<sequence>MASEAVDSPPSLIPQPNGNGDRLTVDKKNQTSLENKLKPIGPKRRPYTEIHSRPLPLEVHPLPVFIPHNPLSFVRIAINLISHSFRPPSSHPTVHRGYFSTETQSIHVTNPQSIVALWEQGFWGSGSLSRTEPQWLEHEKRKRGLGESKTAWEVTQERREARRQFKLERARLERETIEQQLRQEGKLASTEQVPAEQEPVVPVKQTGAFPISDANKTKNEFGPTEDSQEDRQNRQVASSDRDPSSEEIEDQEHLQLTLEEAFFLTYGLGALEISKDEISLSSNYLFRLYSTYSNFPIPENSASHIHNLFRLQEQKYKDTLETSDVLPIAPDNPFLLKYVVYHHFRSLGWVVRDGVKFASDYLLYNRGPVFAHAQFAVMILPSYSHPYWSATPDRKEESKKKEARDWWWLHRVNRIQTQVLKTLVLVYVEVPPPWDEDLESKAFQVNIGNILKKYKVREVVMQRWTPNRNRD</sequence>
<evidence type="ECO:0000256" key="5">
    <source>
        <dbReference type="PIRSR" id="PIRSR011789-1"/>
    </source>
</evidence>
<feature type="compositionally biased region" description="Low complexity" evidence="6">
    <location>
        <begin position="191"/>
        <end position="205"/>
    </location>
</feature>
<keyword evidence="9" id="KW-1185">Reference proteome</keyword>
<dbReference type="Proteomes" id="UP000800093">
    <property type="component" value="Unassembled WGS sequence"/>
</dbReference>
<evidence type="ECO:0000256" key="1">
    <source>
        <dbReference type="ARBA" id="ARBA00008078"/>
    </source>
</evidence>
<name>A0A9P4NA09_9PLEO</name>
<dbReference type="OrthoDB" id="10249562at2759"/>
<dbReference type="InterPro" id="IPR006677">
    <property type="entry name" value="tRNA_intron_Endonuc_cat-like"/>
</dbReference>
<dbReference type="SUPFAM" id="SSF53032">
    <property type="entry name" value="tRNA-intron endonuclease catalytic domain-like"/>
    <property type="match status" value="1"/>
</dbReference>
<evidence type="ECO:0000313" key="8">
    <source>
        <dbReference type="EMBL" id="KAF2269356.1"/>
    </source>
</evidence>